<feature type="transmembrane region" description="Helical" evidence="1">
    <location>
        <begin position="355"/>
        <end position="377"/>
    </location>
</feature>
<comment type="caution">
    <text evidence="2">The sequence shown here is derived from an EMBL/GenBank/DDBJ whole genome shotgun (WGS) entry which is preliminary data.</text>
</comment>
<keyword evidence="1" id="KW-1133">Transmembrane helix</keyword>
<proteinExistence type="predicted"/>
<keyword evidence="3" id="KW-1185">Reference proteome</keyword>
<dbReference type="AlphaFoldDB" id="A0A4R4E4Q1"/>
<evidence type="ECO:0000313" key="2">
    <source>
        <dbReference type="EMBL" id="TCZ72200.1"/>
    </source>
</evidence>
<accession>A0A4R4E4Q1</accession>
<feature type="transmembrane region" description="Helical" evidence="1">
    <location>
        <begin position="102"/>
        <end position="122"/>
    </location>
</feature>
<gene>
    <name evidence="2" type="ORF">E0486_08900</name>
</gene>
<dbReference type="RefSeq" id="WP_131851814.1">
    <property type="nucleotide sequence ID" value="NZ_SKFH01000011.1"/>
</dbReference>
<dbReference type="EMBL" id="SKFH01000011">
    <property type="protein sequence ID" value="TCZ72200.1"/>
    <property type="molecule type" value="Genomic_DNA"/>
</dbReference>
<evidence type="ECO:0000313" key="3">
    <source>
        <dbReference type="Proteomes" id="UP000295164"/>
    </source>
</evidence>
<name>A0A4R4E4Q1_9BACT</name>
<feature type="transmembrane region" description="Helical" evidence="1">
    <location>
        <begin position="21"/>
        <end position="43"/>
    </location>
</feature>
<protein>
    <submittedName>
        <fullName evidence="2">Uncharacterized protein</fullName>
    </submittedName>
</protein>
<sequence>MIRRINQYLRIHHPLLWNTRVLWVLLANLCLYLIFFLAGFLTVQARSIATYYSVWFVGGFGLPAFSTLCTVLVVVLWLLYYLRNNAFKNFYRIGRFHLLREFALILLIFFSSGIYYEFYMLGVQARVRTITSEATFVKELNQLNEGLAFVPTERAPYFLFNSCSAQKEQLPTYYENTTYLPGSDEYASDSNYRMIADAVRRPDAFSYNHYCTLAYLYTQYGGLDSSLTVAQRVQALIQGGRRDGIRRNIEAVEAICRKYGVRFRLNEAALVEAPFVKPYNAVPAWVPDSEERYAETENGTPPNPYYLETGSLRNAMSFVNDCLSDAEPGRFLAIAYVSLGCALLLFTWRRFSRKVFLVAVVGALVWPIVIGLFGFAWDFEESGFYLFLLLIGLFLGGALLRMRSPGRTFSGALLAWHAWTFPYIGFLFLGMVERYLSYHYSREAPSPAPPDWRELHYPVASWVDDHGGLISLAWWIVSVLYTGFVLNALARRWQALPQE</sequence>
<dbReference type="Proteomes" id="UP000295164">
    <property type="component" value="Unassembled WGS sequence"/>
</dbReference>
<feature type="transmembrane region" description="Helical" evidence="1">
    <location>
        <begin position="331"/>
        <end position="348"/>
    </location>
</feature>
<dbReference type="OrthoDB" id="996104at2"/>
<keyword evidence="1" id="KW-0812">Transmembrane</keyword>
<feature type="transmembrane region" description="Helical" evidence="1">
    <location>
        <begin position="472"/>
        <end position="490"/>
    </location>
</feature>
<feature type="transmembrane region" description="Helical" evidence="1">
    <location>
        <begin position="412"/>
        <end position="432"/>
    </location>
</feature>
<feature type="transmembrane region" description="Helical" evidence="1">
    <location>
        <begin position="55"/>
        <end position="82"/>
    </location>
</feature>
<keyword evidence="1" id="KW-0472">Membrane</keyword>
<organism evidence="2 3">
    <name type="scientific">Flaviaesturariibacter aridisoli</name>
    <dbReference type="NCBI Taxonomy" id="2545761"/>
    <lineage>
        <taxon>Bacteria</taxon>
        <taxon>Pseudomonadati</taxon>
        <taxon>Bacteroidota</taxon>
        <taxon>Chitinophagia</taxon>
        <taxon>Chitinophagales</taxon>
        <taxon>Chitinophagaceae</taxon>
        <taxon>Flaviaestuariibacter</taxon>
    </lineage>
</organism>
<feature type="transmembrane region" description="Helical" evidence="1">
    <location>
        <begin position="383"/>
        <end position="400"/>
    </location>
</feature>
<evidence type="ECO:0000256" key="1">
    <source>
        <dbReference type="SAM" id="Phobius"/>
    </source>
</evidence>
<reference evidence="2 3" key="1">
    <citation type="submission" date="2019-03" db="EMBL/GenBank/DDBJ databases">
        <authorList>
            <person name="Kim M.K.M."/>
        </authorList>
    </citation>
    <scope>NUCLEOTIDE SEQUENCE [LARGE SCALE GENOMIC DNA]</scope>
    <source>
        <strain evidence="2 3">17J68-15</strain>
    </source>
</reference>